<gene>
    <name evidence="1" type="ORF">GGD89_002288</name>
</gene>
<proteinExistence type="predicted"/>
<name>A0A7W6REM6_9PROT</name>
<reference evidence="1 2" key="1">
    <citation type="submission" date="2020-08" db="EMBL/GenBank/DDBJ databases">
        <title>Genome sequencing of Purple Non-Sulfur Bacteria from various extreme environments.</title>
        <authorList>
            <person name="Mayer M."/>
        </authorList>
    </citation>
    <scope>NUCLEOTIDE SEQUENCE [LARGE SCALE GENOMIC DNA]</scope>
    <source>
        <strain evidence="1 2">JA131</strain>
    </source>
</reference>
<evidence type="ECO:0008006" key="3">
    <source>
        <dbReference type="Google" id="ProtNLM"/>
    </source>
</evidence>
<dbReference type="RefSeq" id="WP_184045295.1">
    <property type="nucleotide sequence ID" value="NZ_JACIGK010000015.1"/>
</dbReference>
<dbReference type="PROSITE" id="PS51257">
    <property type="entry name" value="PROKAR_LIPOPROTEIN"/>
    <property type="match status" value="1"/>
</dbReference>
<organism evidence="1 2">
    <name type="scientific">Roseospira visakhapatnamensis</name>
    <dbReference type="NCBI Taxonomy" id="390880"/>
    <lineage>
        <taxon>Bacteria</taxon>
        <taxon>Pseudomonadati</taxon>
        <taxon>Pseudomonadota</taxon>
        <taxon>Alphaproteobacteria</taxon>
        <taxon>Rhodospirillales</taxon>
        <taxon>Rhodospirillaceae</taxon>
        <taxon>Roseospira</taxon>
    </lineage>
</organism>
<dbReference type="Proteomes" id="UP000554286">
    <property type="component" value="Unassembled WGS sequence"/>
</dbReference>
<dbReference type="AlphaFoldDB" id="A0A7W6REM6"/>
<accession>A0A7W6REM6</accession>
<sequence length="216" mass="23785">MGAATRRSVMRATLGLCGVSLLGVGACTQPPMRPTFPDLRFSHKQPFLFRARRVEVQSRYRRPGGPPHVEHLLPLAPDRAAGLWAEDRLQANGEGEVLVRFTVHDASVVEKRLTVERGLRGLLKTEQAQSYYAQLEATVELVDDVTGVSLGEANAKVWRSQTVPEDATMNERDETWFALVETLIGAFDTTMSARIAAHLGDHLVSAPDVDWGPSRS</sequence>
<dbReference type="EMBL" id="JACIGK010000015">
    <property type="protein sequence ID" value="MBB4266656.1"/>
    <property type="molecule type" value="Genomic_DNA"/>
</dbReference>
<comment type="caution">
    <text evidence="1">The sequence shown here is derived from an EMBL/GenBank/DDBJ whole genome shotgun (WGS) entry which is preliminary data.</text>
</comment>
<evidence type="ECO:0000313" key="1">
    <source>
        <dbReference type="EMBL" id="MBB4266656.1"/>
    </source>
</evidence>
<protein>
    <recommendedName>
        <fullName evidence="3">Lipoprotein</fullName>
    </recommendedName>
</protein>
<evidence type="ECO:0000313" key="2">
    <source>
        <dbReference type="Proteomes" id="UP000554286"/>
    </source>
</evidence>
<keyword evidence="2" id="KW-1185">Reference proteome</keyword>